<keyword evidence="6" id="KW-0547">Nucleotide-binding</keyword>
<evidence type="ECO:0000256" key="1">
    <source>
        <dbReference type="ARBA" id="ARBA00009196"/>
    </source>
</evidence>
<dbReference type="SMART" id="SM00090">
    <property type="entry name" value="RIO"/>
    <property type="match status" value="1"/>
</dbReference>
<evidence type="ECO:0000256" key="11">
    <source>
        <dbReference type="ARBA" id="ARBA00048679"/>
    </source>
</evidence>
<dbReference type="CDD" id="cd05145">
    <property type="entry name" value="RIO1_like"/>
    <property type="match status" value="1"/>
</dbReference>
<dbReference type="AlphaFoldDB" id="A0A075GFK0"/>
<evidence type="ECO:0000259" key="12">
    <source>
        <dbReference type="SMART" id="SM00090"/>
    </source>
</evidence>
<reference evidence="13" key="1">
    <citation type="journal article" date="2014" name="Genome Biol. Evol.">
        <title>Pangenome evidence for extensive interdomain horizontal transfer affecting lineage core and shell genes in uncultured planktonic thaumarchaeota and euryarchaeota.</title>
        <authorList>
            <person name="Deschamps P."/>
            <person name="Zivanovic Y."/>
            <person name="Moreira D."/>
            <person name="Rodriguez-Valera F."/>
            <person name="Lopez-Garcia P."/>
        </authorList>
    </citation>
    <scope>NUCLEOTIDE SEQUENCE</scope>
</reference>
<proteinExistence type="inferred from homology"/>
<sequence>MAKITKEKFKTYEGVFDAFTNKNLFKLISQGHFEGLGGPISIGKEANVFSAIKKDKSKVAVKIYRLETCDFNKMYEYIKQDSRFMHITKQRRKVIFAWAKREFTNLIKIRQLGIRVPKPITVLNNILVMEFIGKRGAAPKLKDSVPRNPDKIFKKIVEYMKKLNDNNYVHSDLSEFNILNLNNEPVFIDLSQATTLENQQTKEFRDRDIKNIARFFNKYSDKIKEENIKKELKIK</sequence>
<keyword evidence="9" id="KW-0460">Magnesium</keyword>
<evidence type="ECO:0000256" key="10">
    <source>
        <dbReference type="ARBA" id="ARBA00047899"/>
    </source>
</evidence>
<dbReference type="InterPro" id="IPR000687">
    <property type="entry name" value="RIO_kinase"/>
</dbReference>
<feature type="domain" description="RIO kinase" evidence="12">
    <location>
        <begin position="5"/>
        <end position="234"/>
    </location>
</feature>
<keyword evidence="8" id="KW-0067">ATP-binding</keyword>
<dbReference type="EC" id="2.7.11.1" evidence="2"/>
<keyword evidence="5" id="KW-0479">Metal-binding</keyword>
<dbReference type="Gene3D" id="1.10.510.10">
    <property type="entry name" value="Transferase(Phosphotransferase) domain 1"/>
    <property type="match status" value="1"/>
</dbReference>
<comment type="catalytic activity">
    <reaction evidence="10">
        <text>L-threonyl-[protein] + ATP = O-phospho-L-threonyl-[protein] + ADP + H(+)</text>
        <dbReference type="Rhea" id="RHEA:46608"/>
        <dbReference type="Rhea" id="RHEA-COMP:11060"/>
        <dbReference type="Rhea" id="RHEA-COMP:11605"/>
        <dbReference type="ChEBI" id="CHEBI:15378"/>
        <dbReference type="ChEBI" id="CHEBI:30013"/>
        <dbReference type="ChEBI" id="CHEBI:30616"/>
        <dbReference type="ChEBI" id="CHEBI:61977"/>
        <dbReference type="ChEBI" id="CHEBI:456216"/>
        <dbReference type="EC" id="2.7.11.1"/>
    </reaction>
</comment>
<evidence type="ECO:0000256" key="5">
    <source>
        <dbReference type="ARBA" id="ARBA00022723"/>
    </source>
</evidence>
<keyword evidence="4 13" id="KW-0808">Transferase</keyword>
<dbReference type="SUPFAM" id="SSF56112">
    <property type="entry name" value="Protein kinase-like (PK-like)"/>
    <property type="match status" value="1"/>
</dbReference>
<evidence type="ECO:0000256" key="4">
    <source>
        <dbReference type="ARBA" id="ARBA00022679"/>
    </source>
</evidence>
<dbReference type="Gene3D" id="3.30.200.20">
    <property type="entry name" value="Phosphorylase Kinase, domain 1"/>
    <property type="match status" value="1"/>
</dbReference>
<keyword evidence="7 13" id="KW-0418">Kinase</keyword>
<dbReference type="InterPro" id="IPR018934">
    <property type="entry name" value="RIO_dom"/>
</dbReference>
<evidence type="ECO:0000256" key="7">
    <source>
        <dbReference type="ARBA" id="ARBA00022777"/>
    </source>
</evidence>
<evidence type="ECO:0000256" key="6">
    <source>
        <dbReference type="ARBA" id="ARBA00022741"/>
    </source>
</evidence>
<dbReference type="InterPro" id="IPR011009">
    <property type="entry name" value="Kinase-like_dom_sf"/>
</dbReference>
<dbReference type="GO" id="GO:0106310">
    <property type="term" value="F:protein serine kinase activity"/>
    <property type="evidence" value="ECO:0007669"/>
    <property type="project" value="RHEA"/>
</dbReference>
<evidence type="ECO:0000256" key="9">
    <source>
        <dbReference type="ARBA" id="ARBA00022842"/>
    </source>
</evidence>
<evidence type="ECO:0000256" key="8">
    <source>
        <dbReference type="ARBA" id="ARBA00022840"/>
    </source>
</evidence>
<evidence type="ECO:0000256" key="2">
    <source>
        <dbReference type="ARBA" id="ARBA00012513"/>
    </source>
</evidence>
<dbReference type="PANTHER" id="PTHR45723">
    <property type="entry name" value="SERINE/THREONINE-PROTEIN KINASE RIO1"/>
    <property type="match status" value="1"/>
</dbReference>
<dbReference type="GO" id="GO:0046872">
    <property type="term" value="F:metal ion binding"/>
    <property type="evidence" value="ECO:0007669"/>
    <property type="project" value="UniProtKB-KW"/>
</dbReference>
<keyword evidence="3 13" id="KW-0723">Serine/threonine-protein kinase</keyword>
<protein>
    <recommendedName>
        <fullName evidence="2">non-specific serine/threonine protein kinase</fullName>
        <ecNumber evidence="2">2.7.11.1</ecNumber>
    </recommendedName>
</protein>
<evidence type="ECO:0000256" key="3">
    <source>
        <dbReference type="ARBA" id="ARBA00022527"/>
    </source>
</evidence>
<dbReference type="GO" id="GO:0005524">
    <property type="term" value="F:ATP binding"/>
    <property type="evidence" value="ECO:0007669"/>
    <property type="project" value="UniProtKB-KW"/>
</dbReference>
<dbReference type="Pfam" id="PF01163">
    <property type="entry name" value="RIO1"/>
    <property type="match status" value="1"/>
</dbReference>
<gene>
    <name evidence="13" type="primary">RIOK1</name>
</gene>
<dbReference type="EMBL" id="KF900602">
    <property type="protein sequence ID" value="AIF00782.1"/>
    <property type="molecule type" value="Genomic_DNA"/>
</dbReference>
<comment type="catalytic activity">
    <reaction evidence="11">
        <text>L-seryl-[protein] + ATP = O-phospho-L-seryl-[protein] + ADP + H(+)</text>
        <dbReference type="Rhea" id="RHEA:17989"/>
        <dbReference type="Rhea" id="RHEA-COMP:9863"/>
        <dbReference type="Rhea" id="RHEA-COMP:11604"/>
        <dbReference type="ChEBI" id="CHEBI:15378"/>
        <dbReference type="ChEBI" id="CHEBI:29999"/>
        <dbReference type="ChEBI" id="CHEBI:30616"/>
        <dbReference type="ChEBI" id="CHEBI:83421"/>
        <dbReference type="ChEBI" id="CHEBI:456216"/>
        <dbReference type="EC" id="2.7.11.1"/>
    </reaction>
</comment>
<dbReference type="InterPro" id="IPR051272">
    <property type="entry name" value="RIO-type_Ser/Thr_kinase"/>
</dbReference>
<accession>A0A075GFK0</accession>
<comment type="similarity">
    <text evidence="1">Belongs to the protein kinase superfamily. RIO-type Ser/Thr kinase family.</text>
</comment>
<name>A0A075GFK0_9EURY</name>
<dbReference type="GO" id="GO:0004674">
    <property type="term" value="F:protein serine/threonine kinase activity"/>
    <property type="evidence" value="ECO:0007669"/>
    <property type="project" value="UniProtKB-KW"/>
</dbReference>
<organism evidence="13">
    <name type="scientific">uncultured marine group II/III euryarchaeote KM3_139_C07</name>
    <dbReference type="NCBI Taxonomy" id="1457870"/>
    <lineage>
        <taxon>Archaea</taxon>
        <taxon>Methanobacteriati</taxon>
        <taxon>Methanobacteriota</taxon>
        <taxon>environmental samples</taxon>
    </lineage>
</organism>
<evidence type="ECO:0000313" key="13">
    <source>
        <dbReference type="EMBL" id="AIF00782.1"/>
    </source>
</evidence>